<dbReference type="OrthoDB" id="5089740at2759"/>
<sequence length="201" mass="22016">MILPINSETAQTIPGVSVPAVSVFNPEPSRYQVFHIQHAPGSHKIFISTSSPRPAGYLYYVTGVSLSGHPQNVLPLMIDTLNSPDQIGNIHESQCVGSIASHDLERVQTVISDHSRLLGQQSFALSPNEPTLCEDWVNVVIAMLLDDDTITRPIVFTNDFTPIIPTSVEADIPWIGVDIGKLRRFLEMAALVGQRALVVHM</sequence>
<evidence type="ECO:0000313" key="1">
    <source>
        <dbReference type="EMBL" id="RBR06303.1"/>
    </source>
</evidence>
<organism evidence="1 2">
    <name type="scientific">Fusarium coffeatum</name>
    <dbReference type="NCBI Taxonomy" id="231269"/>
    <lineage>
        <taxon>Eukaryota</taxon>
        <taxon>Fungi</taxon>
        <taxon>Dikarya</taxon>
        <taxon>Ascomycota</taxon>
        <taxon>Pezizomycotina</taxon>
        <taxon>Sordariomycetes</taxon>
        <taxon>Hypocreomycetidae</taxon>
        <taxon>Hypocreales</taxon>
        <taxon>Nectriaceae</taxon>
        <taxon>Fusarium</taxon>
        <taxon>Fusarium incarnatum-equiseti species complex</taxon>
    </lineage>
</organism>
<dbReference type="RefSeq" id="XP_031010696.1">
    <property type="nucleotide sequence ID" value="XM_031165234.1"/>
</dbReference>
<dbReference type="EMBL" id="QKXC01000351">
    <property type="protein sequence ID" value="RBR06303.1"/>
    <property type="molecule type" value="Genomic_DNA"/>
</dbReference>
<dbReference type="GeneID" id="42000530"/>
<dbReference type="Proteomes" id="UP000253153">
    <property type="component" value="Unassembled WGS sequence"/>
</dbReference>
<keyword evidence="2" id="KW-1185">Reference proteome</keyword>
<accession>A0A366QN52</accession>
<name>A0A366QN52_9HYPO</name>
<protein>
    <submittedName>
        <fullName evidence="1">Uncharacterized protein</fullName>
    </submittedName>
</protein>
<comment type="caution">
    <text evidence="1">The sequence shown here is derived from an EMBL/GenBank/DDBJ whole genome shotgun (WGS) entry which is preliminary data.</text>
</comment>
<gene>
    <name evidence="1" type="ORF">FIESC28_11105</name>
</gene>
<evidence type="ECO:0000313" key="2">
    <source>
        <dbReference type="Proteomes" id="UP000253153"/>
    </source>
</evidence>
<reference evidence="1 2" key="1">
    <citation type="submission" date="2018-06" db="EMBL/GenBank/DDBJ databases">
        <title>Fusarium incarnatum-equiseti species complex species 28.</title>
        <authorList>
            <person name="Gardiner D.M."/>
        </authorList>
    </citation>
    <scope>NUCLEOTIDE SEQUENCE [LARGE SCALE GENOMIC DNA]</scope>
    <source>
        <strain evidence="1 2">FIESC_28</strain>
    </source>
</reference>
<dbReference type="AlphaFoldDB" id="A0A366QN52"/>
<proteinExistence type="predicted"/>